<reference evidence="2" key="1">
    <citation type="submission" date="2021-01" db="EMBL/GenBank/DDBJ databases">
        <authorList>
            <consortium name="Aspergillus puulaauensis MK2 genome sequencing consortium"/>
            <person name="Kazuki M."/>
            <person name="Futagami T."/>
        </authorList>
    </citation>
    <scope>NUCLEOTIDE SEQUENCE</scope>
    <source>
        <strain evidence="2">MK2</strain>
    </source>
</reference>
<reference evidence="2" key="2">
    <citation type="submission" date="2021-02" db="EMBL/GenBank/DDBJ databases">
        <title>Aspergillus puulaauensis MK2 genome sequence.</title>
        <authorList>
            <person name="Futagami T."/>
            <person name="Mori K."/>
            <person name="Kadooka C."/>
            <person name="Tanaka T."/>
        </authorList>
    </citation>
    <scope>NUCLEOTIDE SEQUENCE</scope>
    <source>
        <strain evidence="2">MK2</strain>
    </source>
</reference>
<accession>A0A7R7XN36</accession>
<evidence type="ECO:0000256" key="1">
    <source>
        <dbReference type="SAM" id="MobiDB-lite"/>
    </source>
</evidence>
<dbReference type="KEGG" id="apuu:APUU_41021S"/>
<organism evidence="2 3">
    <name type="scientific">Aspergillus puulaauensis</name>
    <dbReference type="NCBI Taxonomy" id="1220207"/>
    <lineage>
        <taxon>Eukaryota</taxon>
        <taxon>Fungi</taxon>
        <taxon>Dikarya</taxon>
        <taxon>Ascomycota</taxon>
        <taxon>Pezizomycotina</taxon>
        <taxon>Eurotiomycetes</taxon>
        <taxon>Eurotiomycetidae</taxon>
        <taxon>Eurotiales</taxon>
        <taxon>Aspergillaceae</taxon>
        <taxon>Aspergillus</taxon>
    </lineage>
</organism>
<dbReference type="OrthoDB" id="10581864at2759"/>
<dbReference type="EMBL" id="AP024446">
    <property type="protein sequence ID" value="BCS24577.1"/>
    <property type="molecule type" value="Genomic_DNA"/>
</dbReference>
<evidence type="ECO:0000313" key="2">
    <source>
        <dbReference type="EMBL" id="BCS24577.1"/>
    </source>
</evidence>
<name>A0A7R7XN36_9EURO</name>
<evidence type="ECO:0000313" key="3">
    <source>
        <dbReference type="Proteomes" id="UP000654913"/>
    </source>
</evidence>
<gene>
    <name evidence="2" type="ORF">APUU_41021S</name>
</gene>
<keyword evidence="3" id="KW-1185">Reference proteome</keyword>
<dbReference type="Proteomes" id="UP000654913">
    <property type="component" value="Chromosome 4"/>
</dbReference>
<feature type="region of interest" description="Disordered" evidence="1">
    <location>
        <begin position="88"/>
        <end position="116"/>
    </location>
</feature>
<dbReference type="RefSeq" id="XP_041556771.1">
    <property type="nucleotide sequence ID" value="XM_041704158.1"/>
</dbReference>
<sequence length="116" mass="12286">MSRVRLDKDSPVANRGTIADGLVLSSRLILLYLTQPGQFADERVGRLAWQQWEGSRTSGPLSLELIILASISIVVVLISTDNDICPTTPVSASDRRFPGGWPAAGVRGASTGPSPG</sequence>
<dbReference type="GeneID" id="64974582"/>
<proteinExistence type="predicted"/>
<dbReference type="AlphaFoldDB" id="A0A7R7XN36"/>
<protein>
    <submittedName>
        <fullName evidence="2">Uncharacterized protein</fullName>
    </submittedName>
</protein>